<dbReference type="KEGG" id="nnu:104593766"/>
<evidence type="ECO:0000313" key="2">
    <source>
        <dbReference type="Proteomes" id="UP000189703"/>
    </source>
</evidence>
<dbReference type="PANTHER" id="PTHR33924">
    <property type="entry name" value="CATION-TRANSPORTING ATPASE"/>
    <property type="match status" value="1"/>
</dbReference>
<sequence>MEDRFGSGSAPGPLLVNPRSDPKPLVGKRDCTQLGENSELARKRIKIRGLESVFRSEASLINEIHYSEPSMRRETMDQLHLDKQKESSRITEQPATTILDVSQTIRMGGNKPSLLEDATCLSLGNTHIAPNPLDLNAKAQSVNNSVHGKTLVYTNHIRKPSLIEKHQTDCDLNFMTSNSKGTELDLNAQDASSSVVQDPFFHLKLLDHVKSREASECGSSTGPLEENDSLRMWKEMKKNGFMSSSHGGIPMPKQRGRKGKNDVLKKKMELAKREQVNRFTKIAAPSGLLNGLNPGIINHVRNSKQVHSIIEALVRSEKLENGHLQSRSASHIKGVAKEIYDRKKNLENVQDAGNSQLNRSHENEPPKTSLECTYAPISLNRPSFPFSLDHKVGSTDSDIVERKVHGASSDASNFTSEHEDNTLIVKLSSATAVALEDNNSVSNNESANQASVCLSVKAATVASQWLELLYQDIKGRLAALRRSRKRVRAVIETELPFLMSKEFSDNQENDLYFRKPSTDRHANIASPEMHRAKWTTLFDQMEGILAEEGKHLERWLDQVKEMQLHCEQGLQCVNWFTANGLLQVGGSDSDYRLTKADDTERELAIRAAAASIYSTCNFILSTENVSCF</sequence>
<evidence type="ECO:0000256" key="1">
    <source>
        <dbReference type="SAM" id="MobiDB-lite"/>
    </source>
</evidence>
<reference evidence="3" key="1">
    <citation type="submission" date="2025-08" db="UniProtKB">
        <authorList>
            <consortium name="RefSeq"/>
        </authorList>
    </citation>
    <scope>IDENTIFICATION</scope>
</reference>
<feature type="region of interest" description="Disordered" evidence="1">
    <location>
        <begin position="1"/>
        <end position="26"/>
    </location>
</feature>
<feature type="region of interest" description="Disordered" evidence="1">
    <location>
        <begin position="241"/>
        <end position="260"/>
    </location>
</feature>
<protein>
    <submittedName>
        <fullName evidence="3">Uncharacterized protein LOC104593766</fullName>
    </submittedName>
</protein>
<accession>A0A1U7ZEF5</accession>
<proteinExistence type="predicted"/>
<dbReference type="FunCoup" id="A0A1U7ZEF5">
    <property type="interactions" value="544"/>
</dbReference>
<dbReference type="RefSeq" id="XP_010252056.1">
    <property type="nucleotide sequence ID" value="XM_010253754.2"/>
</dbReference>
<gene>
    <name evidence="3" type="primary">LOC104593766</name>
</gene>
<organism evidence="2 3">
    <name type="scientific">Nelumbo nucifera</name>
    <name type="common">Sacred lotus</name>
    <dbReference type="NCBI Taxonomy" id="4432"/>
    <lineage>
        <taxon>Eukaryota</taxon>
        <taxon>Viridiplantae</taxon>
        <taxon>Streptophyta</taxon>
        <taxon>Embryophyta</taxon>
        <taxon>Tracheophyta</taxon>
        <taxon>Spermatophyta</taxon>
        <taxon>Magnoliopsida</taxon>
        <taxon>Proteales</taxon>
        <taxon>Nelumbonaceae</taxon>
        <taxon>Nelumbo</taxon>
    </lineage>
</organism>
<dbReference type="eggNOG" id="ENOG502QQQB">
    <property type="taxonomic scope" value="Eukaryota"/>
</dbReference>
<dbReference type="OrthoDB" id="1930341at2759"/>
<dbReference type="Proteomes" id="UP000189703">
    <property type="component" value="Unplaced"/>
</dbReference>
<dbReference type="OMA" id="APANNIR"/>
<dbReference type="InParanoid" id="A0A1U7ZEF5"/>
<dbReference type="PANTHER" id="PTHR33924:SF5">
    <property type="entry name" value="CATION-TRANSPORTING ATPASE"/>
    <property type="match status" value="1"/>
</dbReference>
<evidence type="ECO:0000313" key="3">
    <source>
        <dbReference type="RefSeq" id="XP_010252056.1"/>
    </source>
</evidence>
<feature type="region of interest" description="Disordered" evidence="1">
    <location>
        <begin position="351"/>
        <end position="370"/>
    </location>
</feature>
<keyword evidence="2" id="KW-1185">Reference proteome</keyword>
<dbReference type="AlphaFoldDB" id="A0A1U7ZEF5"/>
<name>A0A1U7ZEF5_NELNU</name>
<dbReference type="GeneID" id="104593766"/>